<dbReference type="AlphaFoldDB" id="A0A5J4T9J4"/>
<comment type="caution">
    <text evidence="2">The sequence shown here is derived from an EMBL/GenBank/DDBJ whole genome shotgun (WGS) entry which is preliminary data.</text>
</comment>
<feature type="non-terminal residue" evidence="2">
    <location>
        <position position="167"/>
    </location>
</feature>
<dbReference type="EMBL" id="SNRW01036223">
    <property type="protein sequence ID" value="KAA6354493.1"/>
    <property type="molecule type" value="Genomic_DNA"/>
</dbReference>
<reference evidence="2 3" key="1">
    <citation type="submission" date="2019-03" db="EMBL/GenBank/DDBJ databases">
        <title>Single cell metagenomics reveals metabolic interactions within the superorganism composed of flagellate Streblomastix strix and complex community of Bacteroidetes bacteria on its surface.</title>
        <authorList>
            <person name="Treitli S.C."/>
            <person name="Kolisko M."/>
            <person name="Husnik F."/>
            <person name="Keeling P."/>
            <person name="Hampl V."/>
        </authorList>
    </citation>
    <scope>NUCLEOTIDE SEQUENCE [LARGE SCALE GENOMIC DNA]</scope>
    <source>
        <strain evidence="2">ST1C</strain>
    </source>
</reference>
<gene>
    <name evidence="2" type="ORF">EZS28_049980</name>
</gene>
<protein>
    <submittedName>
        <fullName evidence="2">Uncharacterized protein</fullName>
    </submittedName>
</protein>
<evidence type="ECO:0000313" key="2">
    <source>
        <dbReference type="EMBL" id="KAA6354493.1"/>
    </source>
</evidence>
<dbReference type="Proteomes" id="UP000324800">
    <property type="component" value="Unassembled WGS sequence"/>
</dbReference>
<organism evidence="2 3">
    <name type="scientific">Streblomastix strix</name>
    <dbReference type="NCBI Taxonomy" id="222440"/>
    <lineage>
        <taxon>Eukaryota</taxon>
        <taxon>Metamonada</taxon>
        <taxon>Preaxostyla</taxon>
        <taxon>Oxymonadida</taxon>
        <taxon>Streblomastigidae</taxon>
        <taxon>Streblomastix</taxon>
    </lineage>
</organism>
<evidence type="ECO:0000313" key="3">
    <source>
        <dbReference type="Proteomes" id="UP000324800"/>
    </source>
</evidence>
<feature type="compositionally biased region" description="Basic and acidic residues" evidence="1">
    <location>
        <begin position="131"/>
        <end position="152"/>
    </location>
</feature>
<accession>A0A5J4T9J4</accession>
<evidence type="ECO:0000256" key="1">
    <source>
        <dbReference type="SAM" id="MobiDB-lite"/>
    </source>
</evidence>
<sequence length="167" mass="18416">MHLQFISMIAYPLSKINKNKQKFEALVDQIQATLGLEINKKGAVEKAGDMDLQFEAEICKLSVDCQRASAAAIACPTTNDAELATILILTSHHLARVIACKAQQHRKQALAPPMFRGLLVPDISVSDGFNKKSKEKLKEQAKTTKLIEHPKEMSATNPQRVVQPAEV</sequence>
<proteinExistence type="predicted"/>
<name>A0A5J4T9J4_9EUKA</name>
<feature type="region of interest" description="Disordered" evidence="1">
    <location>
        <begin position="131"/>
        <end position="167"/>
    </location>
</feature>